<protein>
    <submittedName>
        <fullName evidence="2">Capsular polysaccharide glycosyltransferase biosynthesis protein</fullName>
    </submittedName>
</protein>
<comment type="caution">
    <text evidence="2">The sequence shown here is derived from an EMBL/GenBank/DDBJ whole genome shotgun (WGS) entry which is preliminary data.</text>
</comment>
<dbReference type="CDD" id="cd03809">
    <property type="entry name" value="GT4_MtfB-like"/>
    <property type="match status" value="1"/>
</dbReference>
<sequence>MPAARLLDLTRIVSRLGRGPLTGVDRVELAWLDHLIEGEAHSGLPLFALVRMADGFALLDGPGARAVAALARGADLPAADLRGRLGRRRDPLRARAETAVRRLARAQTPMPLLGWMLARHVPPDTPYFNVGHANLTPQVLGAMRGQVVVLVHDTIPLDYPQFTRPDIPMVFGRKMAAVSGRADLVVHSTAAARQATERHFARMGRVPPAVVAPLGVDVPAPGRFPDLPGLDPRRPWFLAIGTIEPRKNHALLLDVWEQLATRLAPNQMPQLVIAGSRGWRNEAVFRRLDARPPHVIEVADLSDPALAALLYRSHGLLFPSHAEGFGLPPVEAAALGVPAYLSDLPVFHEVLGDYPVYLPVDAVYSWVETIAAVLAGGERANSPDGGVGGMKPALALPGWDTHFNAVLRNVR</sequence>
<evidence type="ECO:0000259" key="1">
    <source>
        <dbReference type="Pfam" id="PF00534"/>
    </source>
</evidence>
<dbReference type="SUPFAM" id="SSF53756">
    <property type="entry name" value="UDP-Glycosyltransferase/glycogen phosphorylase"/>
    <property type="match status" value="1"/>
</dbReference>
<dbReference type="InterPro" id="IPR001296">
    <property type="entry name" value="Glyco_trans_1"/>
</dbReference>
<organism evidence="2 3">
    <name type="scientific">Gemmobacter lanyuensis</name>
    <dbReference type="NCBI Taxonomy" id="1054497"/>
    <lineage>
        <taxon>Bacteria</taxon>
        <taxon>Pseudomonadati</taxon>
        <taxon>Pseudomonadota</taxon>
        <taxon>Alphaproteobacteria</taxon>
        <taxon>Rhodobacterales</taxon>
        <taxon>Paracoccaceae</taxon>
        <taxon>Gemmobacter</taxon>
    </lineage>
</organism>
<reference evidence="2" key="2">
    <citation type="submission" date="2020-09" db="EMBL/GenBank/DDBJ databases">
        <authorList>
            <person name="Sun Q."/>
            <person name="Kim S."/>
        </authorList>
    </citation>
    <scope>NUCLEOTIDE SEQUENCE</scope>
    <source>
        <strain evidence="2">KCTC 23714</strain>
    </source>
</reference>
<evidence type="ECO:0000313" key="2">
    <source>
        <dbReference type="EMBL" id="GGW28862.1"/>
    </source>
</evidence>
<dbReference type="EMBL" id="BMYQ01000004">
    <property type="protein sequence ID" value="GGW28862.1"/>
    <property type="molecule type" value="Genomic_DNA"/>
</dbReference>
<name>A0A918IRN7_9RHOB</name>
<dbReference type="RefSeq" id="WP_189633404.1">
    <property type="nucleotide sequence ID" value="NZ_BMYQ01000004.1"/>
</dbReference>
<dbReference type="AlphaFoldDB" id="A0A918IRN7"/>
<dbReference type="PANTHER" id="PTHR46401:SF8">
    <property type="entry name" value="BLL6006 PROTEIN"/>
    <property type="match status" value="1"/>
</dbReference>
<accession>A0A918IRN7</accession>
<keyword evidence="3" id="KW-1185">Reference proteome</keyword>
<dbReference type="Proteomes" id="UP000628984">
    <property type="component" value="Unassembled WGS sequence"/>
</dbReference>
<feature type="domain" description="Glycosyl transferase family 1" evidence="1">
    <location>
        <begin position="231"/>
        <end position="380"/>
    </location>
</feature>
<reference evidence="2" key="1">
    <citation type="journal article" date="2014" name="Int. J. Syst. Evol. Microbiol.">
        <title>Complete genome sequence of Corynebacterium casei LMG S-19264T (=DSM 44701T), isolated from a smear-ripened cheese.</title>
        <authorList>
            <consortium name="US DOE Joint Genome Institute (JGI-PGF)"/>
            <person name="Walter F."/>
            <person name="Albersmeier A."/>
            <person name="Kalinowski J."/>
            <person name="Ruckert C."/>
        </authorList>
    </citation>
    <scope>NUCLEOTIDE SEQUENCE</scope>
    <source>
        <strain evidence="2">KCTC 23714</strain>
    </source>
</reference>
<dbReference type="PANTHER" id="PTHR46401">
    <property type="entry name" value="GLYCOSYLTRANSFERASE WBBK-RELATED"/>
    <property type="match status" value="1"/>
</dbReference>
<evidence type="ECO:0000313" key="3">
    <source>
        <dbReference type="Proteomes" id="UP000628984"/>
    </source>
</evidence>
<proteinExistence type="predicted"/>
<dbReference type="GO" id="GO:0016757">
    <property type="term" value="F:glycosyltransferase activity"/>
    <property type="evidence" value="ECO:0007669"/>
    <property type="project" value="InterPro"/>
</dbReference>
<dbReference type="Pfam" id="PF00534">
    <property type="entry name" value="Glycos_transf_1"/>
    <property type="match status" value="1"/>
</dbReference>
<gene>
    <name evidence="2" type="primary">wcbB</name>
    <name evidence="2" type="ORF">GCM10011452_16730</name>
</gene>
<dbReference type="Gene3D" id="3.40.50.2000">
    <property type="entry name" value="Glycogen Phosphorylase B"/>
    <property type="match status" value="1"/>
</dbReference>